<dbReference type="GO" id="GO:0006189">
    <property type="term" value="P:'de novo' IMP biosynthetic process"/>
    <property type="evidence" value="ECO:0007669"/>
    <property type="project" value="UniProtKB-UniRule"/>
</dbReference>
<keyword evidence="6 10" id="KW-0378">Hydrolase</keyword>
<dbReference type="InterPro" id="IPR011607">
    <property type="entry name" value="MGS-like_dom"/>
</dbReference>
<dbReference type="SUPFAM" id="SSF52335">
    <property type="entry name" value="Methylglyoxal synthase-like"/>
    <property type="match status" value="1"/>
</dbReference>
<dbReference type="GO" id="GO:0005829">
    <property type="term" value="C:cytosol"/>
    <property type="evidence" value="ECO:0007669"/>
    <property type="project" value="TreeGrafter"/>
</dbReference>
<dbReference type="FunFam" id="3.40.50.1380:FF:000001">
    <property type="entry name" value="Bifunctional purine biosynthesis protein PurH"/>
    <property type="match status" value="1"/>
</dbReference>
<dbReference type="PANTHER" id="PTHR11692:SF0">
    <property type="entry name" value="BIFUNCTIONAL PURINE BIOSYNTHESIS PROTEIN ATIC"/>
    <property type="match status" value="1"/>
</dbReference>
<comment type="caution">
    <text evidence="12">The sequence shown here is derived from an EMBL/GenBank/DDBJ whole genome shotgun (WGS) entry which is preliminary data.</text>
</comment>
<dbReference type="InterPro" id="IPR002695">
    <property type="entry name" value="PurH-like"/>
</dbReference>
<keyword evidence="13" id="KW-1185">Reference proteome</keyword>
<evidence type="ECO:0000256" key="1">
    <source>
        <dbReference type="ARBA" id="ARBA00004844"/>
    </source>
</evidence>
<dbReference type="Gene3D" id="3.40.50.1380">
    <property type="entry name" value="Methylglyoxal synthase-like domain"/>
    <property type="match status" value="1"/>
</dbReference>
<dbReference type="NCBIfam" id="TIGR00355">
    <property type="entry name" value="purH"/>
    <property type="match status" value="1"/>
</dbReference>
<dbReference type="NCBIfam" id="NF002049">
    <property type="entry name" value="PRK00881.1"/>
    <property type="match status" value="1"/>
</dbReference>
<dbReference type="SMART" id="SM00851">
    <property type="entry name" value="MGS"/>
    <property type="match status" value="1"/>
</dbReference>
<proteinExistence type="inferred from homology"/>
<organism evidence="12 13">
    <name type="scientific">Mycoplasma todarodis</name>
    <dbReference type="NCBI Taxonomy" id="1937191"/>
    <lineage>
        <taxon>Bacteria</taxon>
        <taxon>Bacillati</taxon>
        <taxon>Mycoplasmatota</taxon>
        <taxon>Mollicutes</taxon>
        <taxon>Mycoplasmataceae</taxon>
        <taxon>Mycoplasma</taxon>
    </lineage>
</organism>
<evidence type="ECO:0000256" key="10">
    <source>
        <dbReference type="HAMAP-Rule" id="MF_00139"/>
    </source>
</evidence>
<comment type="pathway">
    <text evidence="2 10">Purine metabolism; IMP biosynthesis via de novo pathway; 5-formamido-1-(5-phospho-D-ribosyl)imidazole-4-carboxamide from 5-amino-1-(5-phospho-D-ribosyl)imidazole-4-carboxamide (10-formyl THF route): step 1/1.</text>
</comment>
<dbReference type="EC" id="2.1.2.3" evidence="10"/>
<sequence length="511" mass="56824">MKKALISVSDKTKVAEFAKGLIDNGFEILSTGGTLKHLQNAKLEVKSIDEYTSFPEMLDGRVKTLHPKIHGGLLGVRDNENHIKQMKNNDIEGIDLVCVNLYPFKENLLANQPHEVMVEKIDIGGPSMLRSAAKNYKFVTVVTKVEDYNTVLKEIKENGNTKLETRAKLAAKVFSETAAYDSIIANYLIKETGSKVDKKTITFELQQELRYGENSHQEARWYKGVLRDKLSLTNAKQLWGKELSYNNIQDANSAVEIISEFGEMKEVAVVALKHMNPCGIGLGKTAIEAWEKAYSSDSVSIFGGIIAMNEPVTIEVAEKISKIFLEIVIAPKFEKDAFELLTKKKNIRLLTMGLREKVQQSERYVSVGSDLLIQQADTISEGIEDYEVVTKIKPSKEDMKQLDLAWKAIKNVKSNAILLWKNGGTIGIGAGQMNRLSSTNIAIEWAGDKVTNSFLSSDAFFPMPDSIENAAKAGIKAIIQPGGSIKDKEVIEAADKHGIIMVFTKKRHFKH</sequence>
<name>A0A4R0XTX7_9MOLU</name>
<dbReference type="AlphaFoldDB" id="A0A4R0XTX7"/>
<dbReference type="Gene3D" id="3.40.140.20">
    <property type="match status" value="2"/>
</dbReference>
<comment type="domain">
    <text evidence="10">The IMP cyclohydrolase activity resides in the N-terminal region.</text>
</comment>
<evidence type="ECO:0000256" key="9">
    <source>
        <dbReference type="ARBA" id="ARBA00050687"/>
    </source>
</evidence>
<dbReference type="SMART" id="SM00798">
    <property type="entry name" value="AICARFT_IMPCHas"/>
    <property type="match status" value="1"/>
</dbReference>
<comment type="catalytic activity">
    <reaction evidence="9 10">
        <text>IMP + H2O = 5-formamido-1-(5-phospho-D-ribosyl)imidazole-4-carboxamide</text>
        <dbReference type="Rhea" id="RHEA:18445"/>
        <dbReference type="ChEBI" id="CHEBI:15377"/>
        <dbReference type="ChEBI" id="CHEBI:58053"/>
        <dbReference type="ChEBI" id="CHEBI:58467"/>
        <dbReference type="EC" id="3.5.4.10"/>
    </reaction>
</comment>
<dbReference type="InterPro" id="IPR016193">
    <property type="entry name" value="Cytidine_deaminase-like"/>
</dbReference>
<evidence type="ECO:0000259" key="11">
    <source>
        <dbReference type="PROSITE" id="PS51855"/>
    </source>
</evidence>
<dbReference type="HAMAP" id="MF_00139">
    <property type="entry name" value="PurH"/>
    <property type="match status" value="1"/>
</dbReference>
<accession>A0A4R0XTX7</accession>
<protein>
    <recommendedName>
        <fullName evidence="10">Bifunctional purine biosynthesis protein PurH</fullName>
    </recommendedName>
    <domain>
        <recommendedName>
            <fullName evidence="10">Phosphoribosylaminoimidazolecarboxamide formyltransferase</fullName>
            <ecNumber evidence="10">2.1.2.3</ecNumber>
        </recommendedName>
        <alternativeName>
            <fullName evidence="10">AICAR transformylase</fullName>
        </alternativeName>
    </domain>
    <domain>
        <recommendedName>
            <fullName evidence="10">IMP cyclohydrolase</fullName>
            <ecNumber evidence="10">3.5.4.10</ecNumber>
        </recommendedName>
        <alternativeName>
            <fullName evidence="10">ATIC</fullName>
        </alternativeName>
        <alternativeName>
            <fullName evidence="10">IMP synthase</fullName>
        </alternativeName>
        <alternativeName>
            <fullName evidence="10">Inosinicase</fullName>
        </alternativeName>
    </domain>
</protein>
<dbReference type="GO" id="GO:0004643">
    <property type="term" value="F:phosphoribosylaminoimidazolecarboxamide formyltransferase activity"/>
    <property type="evidence" value="ECO:0007669"/>
    <property type="project" value="UniProtKB-UniRule"/>
</dbReference>
<keyword evidence="5 10" id="KW-0658">Purine biosynthesis</keyword>
<gene>
    <name evidence="10 12" type="primary">purH</name>
    <name evidence="12" type="ORF">C4B25_02260</name>
</gene>
<evidence type="ECO:0000256" key="7">
    <source>
        <dbReference type="ARBA" id="ARBA00023268"/>
    </source>
</evidence>
<evidence type="ECO:0000256" key="6">
    <source>
        <dbReference type="ARBA" id="ARBA00022801"/>
    </source>
</evidence>
<evidence type="ECO:0000256" key="3">
    <source>
        <dbReference type="ARBA" id="ARBA00007667"/>
    </source>
</evidence>
<keyword evidence="4 10" id="KW-0808">Transferase</keyword>
<reference evidence="12 13" key="1">
    <citation type="submission" date="2018-02" db="EMBL/GenBank/DDBJ databases">
        <title>Mycoplasma marinum and Mycoplasma todarodis sp. nov., moderately halophilic and psychrotolerant mycoplasmas isolated from cephalopods.</title>
        <authorList>
            <person name="Viver T."/>
        </authorList>
    </citation>
    <scope>NUCLEOTIDE SEQUENCE [LARGE SCALE GENOMIC DNA]</scope>
    <source>
        <strain evidence="12 13">5H</strain>
    </source>
</reference>
<dbReference type="PIRSF" id="PIRSF000414">
    <property type="entry name" value="AICARFT_IMPCHas"/>
    <property type="match status" value="1"/>
</dbReference>
<dbReference type="RefSeq" id="WP_131613437.1">
    <property type="nucleotide sequence ID" value="NZ_PSZP01000013.1"/>
</dbReference>
<evidence type="ECO:0000313" key="12">
    <source>
        <dbReference type="EMBL" id="TCG11109.1"/>
    </source>
</evidence>
<comment type="catalytic activity">
    <reaction evidence="8 10">
        <text>(6R)-10-formyltetrahydrofolate + 5-amino-1-(5-phospho-beta-D-ribosyl)imidazole-4-carboxamide = 5-formamido-1-(5-phospho-D-ribosyl)imidazole-4-carboxamide + (6S)-5,6,7,8-tetrahydrofolate</text>
        <dbReference type="Rhea" id="RHEA:22192"/>
        <dbReference type="ChEBI" id="CHEBI:57453"/>
        <dbReference type="ChEBI" id="CHEBI:58467"/>
        <dbReference type="ChEBI" id="CHEBI:58475"/>
        <dbReference type="ChEBI" id="CHEBI:195366"/>
        <dbReference type="EC" id="2.1.2.3"/>
    </reaction>
</comment>
<dbReference type="EMBL" id="PSZP01000013">
    <property type="protein sequence ID" value="TCG11109.1"/>
    <property type="molecule type" value="Genomic_DNA"/>
</dbReference>
<dbReference type="PANTHER" id="PTHR11692">
    <property type="entry name" value="BIFUNCTIONAL PURINE BIOSYNTHESIS PROTEIN PURH"/>
    <property type="match status" value="1"/>
</dbReference>
<evidence type="ECO:0000256" key="4">
    <source>
        <dbReference type="ARBA" id="ARBA00022679"/>
    </source>
</evidence>
<dbReference type="CDD" id="cd01421">
    <property type="entry name" value="IMPCH"/>
    <property type="match status" value="1"/>
</dbReference>
<keyword evidence="7 10" id="KW-0511">Multifunctional enzyme</keyword>
<evidence type="ECO:0000256" key="8">
    <source>
        <dbReference type="ARBA" id="ARBA00050488"/>
    </source>
</evidence>
<dbReference type="Proteomes" id="UP000291072">
    <property type="component" value="Unassembled WGS sequence"/>
</dbReference>
<dbReference type="PROSITE" id="PS51855">
    <property type="entry name" value="MGS"/>
    <property type="match status" value="1"/>
</dbReference>
<evidence type="ECO:0000313" key="13">
    <source>
        <dbReference type="Proteomes" id="UP000291072"/>
    </source>
</evidence>
<dbReference type="OrthoDB" id="395744at2"/>
<evidence type="ECO:0000256" key="2">
    <source>
        <dbReference type="ARBA" id="ARBA00004954"/>
    </source>
</evidence>
<comment type="similarity">
    <text evidence="3 10">Belongs to the PurH family.</text>
</comment>
<feature type="domain" description="MGS-like" evidence="11">
    <location>
        <begin position="1"/>
        <end position="143"/>
    </location>
</feature>
<dbReference type="UniPathway" id="UPA00074">
    <property type="reaction ID" value="UER00133"/>
</dbReference>
<comment type="pathway">
    <text evidence="1 10">Purine metabolism; IMP biosynthesis via de novo pathway; IMP from 5-formamido-1-(5-phospho-D-ribosyl)imidazole-4-carboxamide: step 1/1.</text>
</comment>
<dbReference type="EC" id="3.5.4.10" evidence="10"/>
<dbReference type="SUPFAM" id="SSF53927">
    <property type="entry name" value="Cytidine deaminase-like"/>
    <property type="match status" value="1"/>
</dbReference>
<dbReference type="FunFam" id="3.40.140.20:FF:000001">
    <property type="entry name" value="Bifunctional purine biosynthesis protein PurH"/>
    <property type="match status" value="1"/>
</dbReference>
<dbReference type="Pfam" id="PF01808">
    <property type="entry name" value="AICARFT_IMPCHas"/>
    <property type="match status" value="1"/>
</dbReference>
<dbReference type="Pfam" id="PF02142">
    <property type="entry name" value="MGS"/>
    <property type="match status" value="1"/>
</dbReference>
<evidence type="ECO:0000256" key="5">
    <source>
        <dbReference type="ARBA" id="ARBA00022755"/>
    </source>
</evidence>
<dbReference type="InterPro" id="IPR036914">
    <property type="entry name" value="MGS-like_dom_sf"/>
</dbReference>
<dbReference type="InterPro" id="IPR024051">
    <property type="entry name" value="AICAR_Tfase_dup_dom_sf"/>
</dbReference>
<dbReference type="GO" id="GO:0003937">
    <property type="term" value="F:IMP cyclohydrolase activity"/>
    <property type="evidence" value="ECO:0007669"/>
    <property type="project" value="UniProtKB-UniRule"/>
</dbReference>